<proteinExistence type="inferred from homology"/>
<dbReference type="OrthoDB" id="9777884at2"/>
<dbReference type="SUPFAM" id="SSF52402">
    <property type="entry name" value="Adenine nucleotide alpha hydrolases-like"/>
    <property type="match status" value="1"/>
</dbReference>
<dbReference type="InterPro" id="IPR014729">
    <property type="entry name" value="Rossmann-like_a/b/a_fold"/>
</dbReference>
<gene>
    <name evidence="3" type="ORF">BJ095_11079</name>
</gene>
<evidence type="ECO:0000256" key="1">
    <source>
        <dbReference type="ARBA" id="ARBA00008791"/>
    </source>
</evidence>
<comment type="caution">
    <text evidence="3">The sequence shown here is derived from an EMBL/GenBank/DDBJ whole genome shotgun (WGS) entry which is preliminary data.</text>
</comment>
<comment type="similarity">
    <text evidence="1">Belongs to the universal stress protein A family.</text>
</comment>
<dbReference type="Proteomes" id="UP000247416">
    <property type="component" value="Unassembled WGS sequence"/>
</dbReference>
<dbReference type="InterPro" id="IPR006016">
    <property type="entry name" value="UspA"/>
</dbReference>
<dbReference type="EMBL" id="QJTJ01000010">
    <property type="protein sequence ID" value="PYF06376.1"/>
    <property type="molecule type" value="Genomic_DNA"/>
</dbReference>
<evidence type="ECO:0000313" key="3">
    <source>
        <dbReference type="EMBL" id="PYF06376.1"/>
    </source>
</evidence>
<dbReference type="InterPro" id="IPR006015">
    <property type="entry name" value="Universal_stress_UspA"/>
</dbReference>
<dbReference type="PANTHER" id="PTHR46268">
    <property type="entry name" value="STRESS RESPONSE PROTEIN NHAX"/>
    <property type="match status" value="1"/>
</dbReference>
<dbReference type="Gene3D" id="3.40.50.620">
    <property type="entry name" value="HUPs"/>
    <property type="match status" value="1"/>
</dbReference>
<dbReference type="PANTHER" id="PTHR46268:SF6">
    <property type="entry name" value="UNIVERSAL STRESS PROTEIN UP12"/>
    <property type="match status" value="1"/>
</dbReference>
<dbReference type="Pfam" id="PF00582">
    <property type="entry name" value="Usp"/>
    <property type="match status" value="1"/>
</dbReference>
<evidence type="ECO:0000313" key="4">
    <source>
        <dbReference type="Proteomes" id="UP000247416"/>
    </source>
</evidence>
<dbReference type="AlphaFoldDB" id="A0A318TNN2"/>
<dbReference type="RefSeq" id="WP_107935147.1">
    <property type="nucleotide sequence ID" value="NZ_CP085009.1"/>
</dbReference>
<name>A0A318TNN2_9BACL</name>
<sequence>MYKHILLAADGSENAVRAAKEAIKIASCKEDSFIEVVYVIDFDKSKSGVLHSSSSEALNLERRQKISKVEQTLKESNVSYKVTFLHGEPGPEIVKYANEQQVELVVIGSRGLNGLQEMVLGSVSHKVMKRVNCPALVVK</sequence>
<evidence type="ECO:0000259" key="2">
    <source>
        <dbReference type="Pfam" id="PF00582"/>
    </source>
</evidence>
<dbReference type="CDD" id="cd00293">
    <property type="entry name" value="USP-like"/>
    <property type="match status" value="1"/>
</dbReference>
<dbReference type="PRINTS" id="PR01438">
    <property type="entry name" value="UNVRSLSTRESS"/>
</dbReference>
<protein>
    <submittedName>
        <fullName evidence="3">Nucleotide-binding universal stress UspA family protein</fullName>
    </submittedName>
</protein>
<organism evidence="3 4">
    <name type="scientific">Ureibacillus chungkukjangi</name>
    <dbReference type="NCBI Taxonomy" id="1202712"/>
    <lineage>
        <taxon>Bacteria</taxon>
        <taxon>Bacillati</taxon>
        <taxon>Bacillota</taxon>
        <taxon>Bacilli</taxon>
        <taxon>Bacillales</taxon>
        <taxon>Caryophanaceae</taxon>
        <taxon>Ureibacillus</taxon>
    </lineage>
</organism>
<reference evidence="3 4" key="1">
    <citation type="submission" date="2018-06" db="EMBL/GenBank/DDBJ databases">
        <title>Genomic Encyclopedia of Archaeal and Bacterial Type Strains, Phase II (KMG-II): from individual species to whole genera.</title>
        <authorList>
            <person name="Goeker M."/>
        </authorList>
    </citation>
    <scope>NUCLEOTIDE SEQUENCE [LARGE SCALE GENOMIC DNA]</scope>
    <source>
        <strain evidence="3 4">KACC 16626</strain>
    </source>
</reference>
<accession>A0A318TNN2</accession>
<keyword evidence="4" id="KW-1185">Reference proteome</keyword>
<feature type="domain" description="UspA" evidence="2">
    <location>
        <begin position="1"/>
        <end position="139"/>
    </location>
</feature>